<evidence type="ECO:0000313" key="2">
    <source>
        <dbReference type="Proteomes" id="UP001597033"/>
    </source>
</evidence>
<dbReference type="Proteomes" id="UP001597033">
    <property type="component" value="Unassembled WGS sequence"/>
</dbReference>
<evidence type="ECO:0000313" key="1">
    <source>
        <dbReference type="EMBL" id="MFD1041205.1"/>
    </source>
</evidence>
<gene>
    <name evidence="1" type="ORF">ACFQ2N_02420</name>
</gene>
<dbReference type="InterPro" id="IPR042186">
    <property type="entry name" value="FimD_plug_dom"/>
</dbReference>
<reference evidence="2" key="1">
    <citation type="journal article" date="2019" name="Int. J. Syst. Evol. Microbiol.">
        <title>The Global Catalogue of Microorganisms (GCM) 10K type strain sequencing project: providing services to taxonomists for standard genome sequencing and annotation.</title>
        <authorList>
            <consortium name="The Broad Institute Genomics Platform"/>
            <consortium name="The Broad Institute Genome Sequencing Center for Infectious Disease"/>
            <person name="Wu L."/>
            <person name="Ma J."/>
        </authorList>
    </citation>
    <scope>NUCLEOTIDE SEQUENCE [LARGE SCALE GENOMIC DNA]</scope>
    <source>
        <strain evidence="2">CCUG 55854</strain>
    </source>
</reference>
<protein>
    <submittedName>
        <fullName evidence="1">Fimbria/pilus outer membrane usher protein</fullName>
    </submittedName>
</protein>
<organism evidence="1 2">
    <name type="scientific">Pseudoxanthomonas kaohsiungensis</name>
    <dbReference type="NCBI Taxonomy" id="283923"/>
    <lineage>
        <taxon>Bacteria</taxon>
        <taxon>Pseudomonadati</taxon>
        <taxon>Pseudomonadota</taxon>
        <taxon>Gammaproteobacteria</taxon>
        <taxon>Lysobacterales</taxon>
        <taxon>Lysobacteraceae</taxon>
        <taxon>Pseudoxanthomonas</taxon>
    </lineage>
</organism>
<dbReference type="Gene3D" id="2.60.40.2610">
    <property type="entry name" value="Outer membrane usher protein FimD, plug domain"/>
    <property type="match status" value="1"/>
</dbReference>
<dbReference type="PANTHER" id="PTHR30451">
    <property type="entry name" value="OUTER MEMBRANE USHER PROTEIN"/>
    <property type="match status" value="1"/>
</dbReference>
<dbReference type="EMBL" id="JBHTKN010000001">
    <property type="protein sequence ID" value="MFD1041205.1"/>
    <property type="molecule type" value="Genomic_DNA"/>
</dbReference>
<dbReference type="Pfam" id="PF00577">
    <property type="entry name" value="Usher"/>
    <property type="match status" value="1"/>
</dbReference>
<dbReference type="InterPro" id="IPR000015">
    <property type="entry name" value="Fimb_usher"/>
</dbReference>
<proteinExistence type="predicted"/>
<name>A0ABW3LRX5_9GAMM</name>
<comment type="caution">
    <text evidence="1">The sequence shown here is derived from an EMBL/GenBank/DDBJ whole genome shotgun (WGS) entry which is preliminary data.</text>
</comment>
<keyword evidence="2" id="KW-1185">Reference proteome</keyword>
<accession>A0ABW3LRX5</accession>
<dbReference type="PANTHER" id="PTHR30451:SF5">
    <property type="entry name" value="SLR0019 PROTEIN"/>
    <property type="match status" value="1"/>
</dbReference>
<sequence>MYNTPQLLRQGLTDWSAEAGVVRRDYGIRSFSYANDPMGSATVRHGVSDQTTLEFHAEATSGLEMAGAGGAWLLGERGGVLDASVAGSRYRGETGQQYGVGYQWNSGVLNLGASTLRRSDDFADVASLEDAMLPRRMDSAFAGLSLGLSQIGASYVRQETAGQPLSRFASLSWSRQLPHNGYLSLSLNRDLGNRDADSAFLYWSMPLDRRTSVSASARHNRNSNGISLEANRPVDSDLGGLGWRVQTTLGDRASAQGQLSGLGNHGAWSAGFFHQRADGPSPQSTTGFAGAIGSLLLMEKHLFAMRRVDGAFALVSTDGIANVPILQENRLIGFTDEDGLLLINRLNAWQNNRLSIDPLQTPTDLRLGATEVFAVPPGRSGMLARFPMRKVLSIQATVTDPDGQYLAPGSAVWLDSSDPATVQPLTVVGYDGLIYLQELPPGAGLKIRRDGGYCDASLPELQERTGFIELDGVVCR</sequence>
<dbReference type="RefSeq" id="WP_162378349.1">
    <property type="nucleotide sequence ID" value="NZ_JBHTKN010000001.1"/>
</dbReference>